<dbReference type="AlphaFoldDB" id="A0A090RNQ5"/>
<comment type="caution">
    <text evidence="1">The sequence shown here is derived from an EMBL/GenBank/DDBJ whole genome shotgun (WGS) entry which is preliminary data.</text>
</comment>
<proteinExistence type="predicted"/>
<gene>
    <name evidence="1" type="ORF">JCM19235_5569</name>
</gene>
<dbReference type="STRING" id="990268.JCM19235_5569"/>
<organism evidence="1 2">
    <name type="scientific">Vibrio maritimus</name>
    <dbReference type="NCBI Taxonomy" id="990268"/>
    <lineage>
        <taxon>Bacteria</taxon>
        <taxon>Pseudomonadati</taxon>
        <taxon>Pseudomonadota</taxon>
        <taxon>Gammaproteobacteria</taxon>
        <taxon>Vibrionales</taxon>
        <taxon>Vibrionaceae</taxon>
        <taxon>Vibrio</taxon>
    </lineage>
</organism>
<evidence type="ECO:0000313" key="2">
    <source>
        <dbReference type="Proteomes" id="UP000029228"/>
    </source>
</evidence>
<protein>
    <submittedName>
        <fullName evidence="1">Uncharacterized protein</fullName>
    </submittedName>
</protein>
<accession>A0A090RNQ5</accession>
<reference evidence="1 2" key="1">
    <citation type="submission" date="2014-09" db="EMBL/GenBank/DDBJ databases">
        <title>Vibrio maritimus JCM 19235. (C45) whole genome shotgun sequence.</title>
        <authorList>
            <person name="Sawabe T."/>
            <person name="Meirelles P."/>
            <person name="Nakanishi M."/>
            <person name="Sayaka M."/>
            <person name="Hattori M."/>
            <person name="Ohkuma M."/>
        </authorList>
    </citation>
    <scope>NUCLEOTIDE SEQUENCE [LARGE SCALE GENOMIC DNA]</scope>
    <source>
        <strain evidence="2">JCM19235</strain>
    </source>
</reference>
<keyword evidence="2" id="KW-1185">Reference proteome</keyword>
<dbReference type="EMBL" id="BBMR01000001">
    <property type="protein sequence ID" value="GAL17020.1"/>
    <property type="molecule type" value="Genomic_DNA"/>
</dbReference>
<evidence type="ECO:0000313" key="1">
    <source>
        <dbReference type="EMBL" id="GAL17020.1"/>
    </source>
</evidence>
<dbReference type="Proteomes" id="UP000029228">
    <property type="component" value="Unassembled WGS sequence"/>
</dbReference>
<name>A0A090RNQ5_9VIBR</name>
<reference evidence="1 2" key="2">
    <citation type="submission" date="2014-09" db="EMBL/GenBank/DDBJ databases">
        <authorList>
            <consortium name="NBRP consortium"/>
            <person name="Sawabe T."/>
            <person name="Meirelles P."/>
            <person name="Nakanishi M."/>
            <person name="Sayaka M."/>
            <person name="Hattori M."/>
            <person name="Ohkuma M."/>
        </authorList>
    </citation>
    <scope>NUCLEOTIDE SEQUENCE [LARGE SCALE GENOMIC DNA]</scope>
    <source>
        <strain evidence="2">JCM19235</strain>
    </source>
</reference>
<sequence length="38" mass="4158">MVLPTLAGGFFYLQLFLSANSEVVSKYINGKLAKPRPS</sequence>